<keyword evidence="2" id="KW-1185">Reference proteome</keyword>
<protein>
    <submittedName>
        <fullName evidence="1">Uncharacterized protein</fullName>
    </submittedName>
</protein>
<comment type="caution">
    <text evidence="1">The sequence shown here is derived from an EMBL/GenBank/DDBJ whole genome shotgun (WGS) entry which is preliminary data.</text>
</comment>
<evidence type="ECO:0000313" key="1">
    <source>
        <dbReference type="EMBL" id="KAJ1675838.1"/>
    </source>
</evidence>
<reference evidence="1" key="1">
    <citation type="submission" date="2022-06" db="EMBL/GenBank/DDBJ databases">
        <title>Phylogenomic reconstructions and comparative analyses of Kickxellomycotina fungi.</title>
        <authorList>
            <person name="Reynolds N.K."/>
            <person name="Stajich J.E."/>
            <person name="Barry K."/>
            <person name="Grigoriev I.V."/>
            <person name="Crous P."/>
            <person name="Smith M.E."/>
        </authorList>
    </citation>
    <scope>NUCLEOTIDE SEQUENCE</scope>
    <source>
        <strain evidence="1">RSA 2271</strain>
    </source>
</reference>
<proteinExistence type="predicted"/>
<accession>A0ACC1HGY3</accession>
<name>A0ACC1HGY3_9FUNG</name>
<gene>
    <name evidence="1" type="ORF">EV182_000473</name>
</gene>
<dbReference type="EMBL" id="JAMZIH010005163">
    <property type="protein sequence ID" value="KAJ1675838.1"/>
    <property type="molecule type" value="Genomic_DNA"/>
</dbReference>
<organism evidence="1 2">
    <name type="scientific">Spiromyces aspiralis</name>
    <dbReference type="NCBI Taxonomy" id="68401"/>
    <lineage>
        <taxon>Eukaryota</taxon>
        <taxon>Fungi</taxon>
        <taxon>Fungi incertae sedis</taxon>
        <taxon>Zoopagomycota</taxon>
        <taxon>Kickxellomycotina</taxon>
        <taxon>Kickxellomycetes</taxon>
        <taxon>Kickxellales</taxon>
        <taxon>Kickxellaceae</taxon>
        <taxon>Spiromyces</taxon>
    </lineage>
</organism>
<sequence>MNASVANPRELEGQARSYTGSKVGIQAHKPRGQGSEAQVHSAPEGDGESADKDFIFLTKDDNIRYRAIKQKCKKYDEESCGVNVGMTKLMTLFPIIGPVFAYILNQNLAHRMRMLIPNDKDVCKEINRNVRHTALISIIPIIGAIIVIMKHSPNLTNLKLLNDRLEQHDEVERNAGVNGGISLPYGPSYATEAPVAAASVSSGHTPAGGQGGSYYDTPIDSEEHSADFSGKKKQITAEYIREIVSAMEQQPPPPSQKVENDDRMPKTPHYLSNGTPEIPSNRTG</sequence>
<evidence type="ECO:0000313" key="2">
    <source>
        <dbReference type="Proteomes" id="UP001145114"/>
    </source>
</evidence>
<dbReference type="Proteomes" id="UP001145114">
    <property type="component" value="Unassembled WGS sequence"/>
</dbReference>